<keyword evidence="1 2" id="KW-0732">Signal</keyword>
<evidence type="ECO:0000256" key="2">
    <source>
        <dbReference type="SAM" id="SignalP"/>
    </source>
</evidence>
<dbReference type="GO" id="GO:0030975">
    <property type="term" value="F:thiamine binding"/>
    <property type="evidence" value="ECO:0007669"/>
    <property type="project" value="TreeGrafter"/>
</dbReference>
<dbReference type="GO" id="GO:0015888">
    <property type="term" value="P:thiamine transport"/>
    <property type="evidence" value="ECO:0007669"/>
    <property type="project" value="TreeGrafter"/>
</dbReference>
<dbReference type="Pfam" id="PF13343">
    <property type="entry name" value="SBP_bac_6"/>
    <property type="match status" value="1"/>
</dbReference>
<dbReference type="GO" id="GO:0030976">
    <property type="term" value="F:thiamine pyrophosphate binding"/>
    <property type="evidence" value="ECO:0007669"/>
    <property type="project" value="TreeGrafter"/>
</dbReference>
<dbReference type="PANTHER" id="PTHR30006:SF2">
    <property type="entry name" value="ABC TRANSPORTER SUBSTRATE-BINDING PROTEIN"/>
    <property type="match status" value="1"/>
</dbReference>
<dbReference type="InterPro" id="IPR026045">
    <property type="entry name" value="Ferric-bd"/>
</dbReference>
<dbReference type="Proteomes" id="UP000295136">
    <property type="component" value="Unassembled WGS sequence"/>
</dbReference>
<name>A0A4R5FSJ7_9ACTN</name>
<feature type="chain" id="PRO_5038698954" evidence="2">
    <location>
        <begin position="25"/>
        <end position="345"/>
    </location>
</feature>
<comment type="caution">
    <text evidence="3">The sequence shown here is derived from an EMBL/GenBank/DDBJ whole genome shotgun (WGS) entry which is preliminary data.</text>
</comment>
<evidence type="ECO:0000313" key="3">
    <source>
        <dbReference type="EMBL" id="TDE56298.1"/>
    </source>
</evidence>
<dbReference type="PIRSF" id="PIRSF002825">
    <property type="entry name" value="CfbpA"/>
    <property type="match status" value="1"/>
</dbReference>
<proteinExistence type="predicted"/>
<dbReference type="RefSeq" id="WP_132630160.1">
    <property type="nucleotide sequence ID" value="NZ_SMLD01000021.1"/>
</dbReference>
<dbReference type="EMBL" id="SMLD01000021">
    <property type="protein sequence ID" value="TDE56298.1"/>
    <property type="molecule type" value="Genomic_DNA"/>
</dbReference>
<dbReference type="PANTHER" id="PTHR30006">
    <property type="entry name" value="THIAMINE-BINDING PERIPLASMIC PROTEIN-RELATED"/>
    <property type="match status" value="1"/>
</dbReference>
<reference evidence="3 4" key="1">
    <citation type="submission" date="2019-03" db="EMBL/GenBank/DDBJ databases">
        <title>Draft genome sequences of novel Actinobacteria.</title>
        <authorList>
            <person name="Sahin N."/>
            <person name="Ay H."/>
            <person name="Saygin H."/>
        </authorList>
    </citation>
    <scope>NUCLEOTIDE SEQUENCE [LARGE SCALE GENOMIC DNA]</scope>
    <source>
        <strain evidence="3 4">6K102</strain>
    </source>
</reference>
<dbReference type="GO" id="GO:0030288">
    <property type="term" value="C:outer membrane-bounded periplasmic space"/>
    <property type="evidence" value="ECO:0007669"/>
    <property type="project" value="TreeGrafter"/>
</dbReference>
<evidence type="ECO:0000313" key="4">
    <source>
        <dbReference type="Proteomes" id="UP000295136"/>
    </source>
</evidence>
<dbReference type="SUPFAM" id="SSF53850">
    <property type="entry name" value="Periplasmic binding protein-like II"/>
    <property type="match status" value="1"/>
</dbReference>
<keyword evidence="4" id="KW-1185">Reference proteome</keyword>
<dbReference type="AlphaFoldDB" id="A0A4R5FSJ7"/>
<accession>A0A4R5FSJ7</accession>
<sequence length="345" mass="36752">MRTLLLRAAAGALSLALLMLGPVACGSGGDDDTASASGGPVTWYTPMPEEPARRLAEAYEAESGTEVEVLRQSAGELLARLKAEAGRPAADVIGLASGDAGPLAKQKLIRSYKPTVAGVDQRFVDPDGYWHANELILMTVGVNADRWKEETGGAPLPTTWDELLRPDLKGQLVMPNPTLSGTGYTFVATQFFRHGDDAAAWKFLDSFHQLVGQYTDSGGAPSQLVATGEYAAGVSFAHDLLNVRGAGFPIELVYPKPTGVVISGNALVEGSPNPQGAEKFVQWLQGRKASQMIVDLVHSYPVRNDVDLPDGAQGLAELDLVDYDPVRAGEMRDAVSKEFAKRYGV</sequence>
<dbReference type="Gene3D" id="3.40.190.10">
    <property type="entry name" value="Periplasmic binding protein-like II"/>
    <property type="match status" value="2"/>
</dbReference>
<evidence type="ECO:0000256" key="1">
    <source>
        <dbReference type="ARBA" id="ARBA00022729"/>
    </source>
</evidence>
<feature type="signal peptide" evidence="2">
    <location>
        <begin position="1"/>
        <end position="24"/>
    </location>
</feature>
<protein>
    <submittedName>
        <fullName evidence="3">Extracellular solute-binding protein</fullName>
    </submittedName>
</protein>
<gene>
    <name evidence="3" type="ORF">E1295_11080</name>
</gene>
<organism evidence="3 4">
    <name type="scientific">Nonomuraea mesophila</name>
    <dbReference type="NCBI Taxonomy" id="2530382"/>
    <lineage>
        <taxon>Bacteria</taxon>
        <taxon>Bacillati</taxon>
        <taxon>Actinomycetota</taxon>
        <taxon>Actinomycetes</taxon>
        <taxon>Streptosporangiales</taxon>
        <taxon>Streptosporangiaceae</taxon>
        <taxon>Nonomuraea</taxon>
    </lineage>
</organism>